<dbReference type="SUPFAM" id="SSF111369">
    <property type="entry name" value="HlyD-like secretion proteins"/>
    <property type="match status" value="1"/>
</dbReference>
<feature type="coiled-coil region" evidence="3">
    <location>
        <begin position="183"/>
        <end position="224"/>
    </location>
</feature>
<evidence type="ECO:0008006" key="11">
    <source>
        <dbReference type="Google" id="ProtNLM"/>
    </source>
</evidence>
<sequence>METAKRIDEEKEQVKVITPRQKKFILMGIIVLLIVSVVLSVAVVEIKKSKSKTLQFISPTVKSFTKTETVSGRVVQSHTETIYVNPTKGSINEIFVKEGDTVTKGQKLFSYEDTTIAAEIGQAEVNKKLAETTVTQKNDQIASIEKDIQNVISASTPTPNTTDANNTDKNTTNTTRTTSTPEIQSLQAELNTAKEELNAAQLKVEQYTLEAEKLKAQQESLTVNSNNDGVVLNLNKSIGQGYKATDKQQISIMQIASNEPFQIEGKLTEEEKAKVEPGQAIKVTSKVVTDKNWKGSVSEVSNYPMSDQSTNQAKNSKKEAIPYYTFRATLDSQENLYPGYETNLEVVVQSKELLAIPETSVKGSGKSKYVYVLKKGTIYKQSVKTGQKQGKYIAILKGVKEGDKVGKNPSWTVRPGTKIDLDK</sequence>
<evidence type="ECO:0000256" key="3">
    <source>
        <dbReference type="SAM" id="Coils"/>
    </source>
</evidence>
<dbReference type="Pfam" id="PF25984">
    <property type="entry name" value="BSH_YknX"/>
    <property type="match status" value="1"/>
</dbReference>
<reference evidence="9 10" key="1">
    <citation type="submission" date="2016-07" db="EMBL/GenBank/DDBJ databases">
        <authorList>
            <person name="Townsley L."/>
            <person name="Shank E.A."/>
        </authorList>
    </citation>
    <scope>NUCLEOTIDE SEQUENCE [LARGE SCALE GENOMIC DNA]</scope>
    <source>
        <strain evidence="9 10">CH01</strain>
    </source>
</reference>
<organism evidence="9 10">
    <name type="scientific">Gottfriedia luciferensis</name>
    <dbReference type="NCBI Taxonomy" id="178774"/>
    <lineage>
        <taxon>Bacteria</taxon>
        <taxon>Bacillati</taxon>
        <taxon>Bacillota</taxon>
        <taxon>Bacilli</taxon>
        <taxon>Bacillales</taxon>
        <taxon>Bacillaceae</taxon>
        <taxon>Gottfriedia</taxon>
    </lineage>
</organism>
<evidence type="ECO:0000256" key="5">
    <source>
        <dbReference type="SAM" id="Phobius"/>
    </source>
</evidence>
<comment type="subcellular location">
    <subcellularLocation>
        <location evidence="1">Cell envelope</location>
    </subcellularLocation>
</comment>
<dbReference type="Gene3D" id="2.40.50.100">
    <property type="match status" value="1"/>
</dbReference>
<dbReference type="InterPro" id="IPR058639">
    <property type="entry name" value="BSH_YknX-like"/>
</dbReference>
<keyword evidence="5" id="KW-1133">Transmembrane helix</keyword>
<dbReference type="InterPro" id="IPR058636">
    <property type="entry name" value="Beta-barrel_YknX"/>
</dbReference>
<keyword evidence="5" id="KW-0472">Membrane</keyword>
<dbReference type="Proteomes" id="UP000094580">
    <property type="component" value="Unassembled WGS sequence"/>
</dbReference>
<dbReference type="PRINTS" id="PR01490">
    <property type="entry name" value="RTXTOXIND"/>
</dbReference>
<evidence type="ECO:0000256" key="4">
    <source>
        <dbReference type="SAM" id="MobiDB-lite"/>
    </source>
</evidence>
<evidence type="ECO:0000313" key="10">
    <source>
        <dbReference type="Proteomes" id="UP000094580"/>
    </source>
</evidence>
<dbReference type="EMBL" id="MDKC01000003">
    <property type="protein sequence ID" value="ODG93034.1"/>
    <property type="molecule type" value="Genomic_DNA"/>
</dbReference>
<keyword evidence="10" id="KW-1185">Reference proteome</keyword>
<dbReference type="InterPro" id="IPR058637">
    <property type="entry name" value="YknX-like_C"/>
</dbReference>
<protein>
    <recommendedName>
        <fullName evidence="11">HlyD family secretion protein</fullName>
    </recommendedName>
</protein>
<evidence type="ECO:0000259" key="6">
    <source>
        <dbReference type="Pfam" id="PF25984"/>
    </source>
</evidence>
<dbReference type="Pfam" id="PF25990">
    <property type="entry name" value="Beta-barrel_YknX"/>
    <property type="match status" value="1"/>
</dbReference>
<accession>A0ABX2ZUI7</accession>
<feature type="compositionally biased region" description="Low complexity" evidence="4">
    <location>
        <begin position="154"/>
        <end position="180"/>
    </location>
</feature>
<feature type="domain" description="YknX-like C-terminal permuted SH3-like" evidence="7">
    <location>
        <begin position="354"/>
        <end position="420"/>
    </location>
</feature>
<dbReference type="PANTHER" id="PTHR32347">
    <property type="entry name" value="EFFLUX SYSTEM COMPONENT YKNX-RELATED"/>
    <property type="match status" value="1"/>
</dbReference>
<dbReference type="InterPro" id="IPR050465">
    <property type="entry name" value="UPF0194_transport"/>
</dbReference>
<dbReference type="Gene3D" id="2.40.420.20">
    <property type="match status" value="1"/>
</dbReference>
<comment type="caution">
    <text evidence="9">The sequence shown here is derived from an EMBL/GenBank/DDBJ whole genome shotgun (WGS) entry which is preliminary data.</text>
</comment>
<keyword evidence="2 3" id="KW-0175">Coiled coil</keyword>
<feature type="transmembrane region" description="Helical" evidence="5">
    <location>
        <begin position="24"/>
        <end position="44"/>
    </location>
</feature>
<feature type="domain" description="YknX-like beta-barrel" evidence="8">
    <location>
        <begin position="261"/>
        <end position="346"/>
    </location>
</feature>
<dbReference type="Pfam" id="PF25989">
    <property type="entry name" value="YknX_C"/>
    <property type="match status" value="1"/>
</dbReference>
<dbReference type="RefSeq" id="WP_069032670.1">
    <property type="nucleotide sequence ID" value="NZ_MDKC01000003.1"/>
</dbReference>
<evidence type="ECO:0000259" key="7">
    <source>
        <dbReference type="Pfam" id="PF25989"/>
    </source>
</evidence>
<feature type="domain" description="YknX-like barrel-sandwich hybrid" evidence="6">
    <location>
        <begin position="80"/>
        <end position="252"/>
    </location>
</feature>
<evidence type="ECO:0000259" key="8">
    <source>
        <dbReference type="Pfam" id="PF25990"/>
    </source>
</evidence>
<evidence type="ECO:0000256" key="1">
    <source>
        <dbReference type="ARBA" id="ARBA00004196"/>
    </source>
</evidence>
<name>A0ABX2ZUI7_9BACI</name>
<feature type="region of interest" description="Disordered" evidence="4">
    <location>
        <begin position="153"/>
        <end position="180"/>
    </location>
</feature>
<evidence type="ECO:0000313" key="9">
    <source>
        <dbReference type="EMBL" id="ODG93034.1"/>
    </source>
</evidence>
<gene>
    <name evidence="9" type="ORF">BED47_16080</name>
</gene>
<keyword evidence="5" id="KW-0812">Transmembrane</keyword>
<dbReference type="PANTHER" id="PTHR32347:SF14">
    <property type="entry name" value="EFFLUX SYSTEM COMPONENT YKNX-RELATED"/>
    <property type="match status" value="1"/>
</dbReference>
<dbReference type="Gene3D" id="2.40.30.170">
    <property type="match status" value="1"/>
</dbReference>
<proteinExistence type="predicted"/>
<evidence type="ECO:0000256" key="2">
    <source>
        <dbReference type="ARBA" id="ARBA00023054"/>
    </source>
</evidence>